<evidence type="ECO:0000313" key="1">
    <source>
        <dbReference type="EMBL" id="SVC05863.1"/>
    </source>
</evidence>
<name>A0A382J444_9ZZZZ</name>
<protein>
    <submittedName>
        <fullName evidence="1">Uncharacterized protein</fullName>
    </submittedName>
</protein>
<dbReference type="EMBL" id="UINC01071160">
    <property type="protein sequence ID" value="SVC05863.1"/>
    <property type="molecule type" value="Genomic_DNA"/>
</dbReference>
<reference evidence="1" key="1">
    <citation type="submission" date="2018-05" db="EMBL/GenBank/DDBJ databases">
        <authorList>
            <person name="Lanie J.A."/>
            <person name="Ng W.-L."/>
            <person name="Kazmierczak K.M."/>
            <person name="Andrzejewski T.M."/>
            <person name="Davidsen T.M."/>
            <person name="Wayne K.J."/>
            <person name="Tettelin H."/>
            <person name="Glass J.I."/>
            <person name="Rusch D."/>
            <person name="Podicherti R."/>
            <person name="Tsui H.-C.T."/>
            <person name="Winkler M.E."/>
        </authorList>
    </citation>
    <scope>NUCLEOTIDE SEQUENCE</scope>
</reference>
<dbReference type="AlphaFoldDB" id="A0A382J444"/>
<sequence length="37" mass="4095">MRCTSIENQHAILGVHPPLHRQLIKSTQTYGCFGAEG</sequence>
<organism evidence="1">
    <name type="scientific">marine metagenome</name>
    <dbReference type="NCBI Taxonomy" id="408172"/>
    <lineage>
        <taxon>unclassified sequences</taxon>
        <taxon>metagenomes</taxon>
        <taxon>ecological metagenomes</taxon>
    </lineage>
</organism>
<feature type="non-terminal residue" evidence="1">
    <location>
        <position position="37"/>
    </location>
</feature>
<proteinExistence type="predicted"/>
<gene>
    <name evidence="1" type="ORF">METZ01_LOCUS258717</name>
</gene>
<accession>A0A382J444</accession>